<feature type="domain" description="PilZ" evidence="1">
    <location>
        <begin position="9"/>
        <end position="97"/>
    </location>
</feature>
<evidence type="ECO:0000313" key="2">
    <source>
        <dbReference type="EMBL" id="OAE37586.1"/>
    </source>
</evidence>
<organism evidence="2 3">
    <name type="scientific">Agrobacterium tumefaciens</name>
    <dbReference type="NCBI Taxonomy" id="358"/>
    <lineage>
        <taxon>Bacteria</taxon>
        <taxon>Pseudomonadati</taxon>
        <taxon>Pseudomonadota</taxon>
        <taxon>Alphaproteobacteria</taxon>
        <taxon>Hyphomicrobiales</taxon>
        <taxon>Rhizobiaceae</taxon>
        <taxon>Rhizobium/Agrobacterium group</taxon>
        <taxon>Agrobacterium</taxon>
        <taxon>Agrobacterium tumefaciens complex</taxon>
    </lineage>
</organism>
<evidence type="ECO:0000259" key="1">
    <source>
        <dbReference type="Pfam" id="PF07238"/>
    </source>
</evidence>
<dbReference type="EMBL" id="LXPS01000039">
    <property type="protein sequence ID" value="OAE37586.1"/>
    <property type="molecule type" value="Genomic_DNA"/>
</dbReference>
<name>A0A176WXM0_AGRTU</name>
<dbReference type="AlphaFoldDB" id="A0A176WXM0"/>
<dbReference type="SUPFAM" id="SSF141371">
    <property type="entry name" value="PilZ domain-like"/>
    <property type="match status" value="1"/>
</dbReference>
<dbReference type="Proteomes" id="UP000077098">
    <property type="component" value="Unassembled WGS sequence"/>
</dbReference>
<gene>
    <name evidence="2" type="ORF">A7J57_08370</name>
</gene>
<evidence type="ECO:0000313" key="3">
    <source>
        <dbReference type="Proteomes" id="UP000077098"/>
    </source>
</evidence>
<protein>
    <submittedName>
        <fullName evidence="2">Pilus assembly protein PilZ</fullName>
    </submittedName>
</protein>
<comment type="caution">
    <text evidence="2">The sequence shown here is derived from an EMBL/GenBank/DDBJ whole genome shotgun (WGS) entry which is preliminary data.</text>
</comment>
<accession>A0A176WXM0</accession>
<dbReference type="RefSeq" id="WP_063951267.1">
    <property type="nucleotide sequence ID" value="NZ_CP072308.1"/>
</dbReference>
<reference evidence="2 3" key="1">
    <citation type="submission" date="2016-05" db="EMBL/GenBank/DDBJ databases">
        <authorList>
            <person name="Lavstsen T."/>
            <person name="Jespersen J.S."/>
        </authorList>
    </citation>
    <scope>NUCLEOTIDE SEQUENCE [LARGE SCALE GENOMIC DNA]</scope>
    <source>
        <strain evidence="2 3">KCJ1736</strain>
    </source>
</reference>
<dbReference type="Pfam" id="PF07238">
    <property type="entry name" value="PilZ"/>
    <property type="match status" value="1"/>
</dbReference>
<proteinExistence type="predicted"/>
<sequence>MANNLNMATRSAPRSKTRIFATVHYFSQSTRGRVVDLSATGMALELDGPFAAAKGSRVKVQSDDLGFIEGVVQWQHMNRLGLQLKLSTNTLAQLSSYFRFFHEEVKPTLAR</sequence>
<dbReference type="InterPro" id="IPR009875">
    <property type="entry name" value="PilZ_domain"/>
</dbReference>
<dbReference type="GO" id="GO:0035438">
    <property type="term" value="F:cyclic-di-GMP binding"/>
    <property type="evidence" value="ECO:0007669"/>
    <property type="project" value="InterPro"/>
</dbReference>
<dbReference type="Gene3D" id="2.40.10.220">
    <property type="entry name" value="predicted glycosyltransferase like domains"/>
    <property type="match status" value="1"/>
</dbReference>